<evidence type="ECO:0000313" key="9">
    <source>
        <dbReference type="EMBL" id="PJE63677.1"/>
    </source>
</evidence>
<comment type="cofactor">
    <cofactor evidence="7">
        <name>Mg(2+)</name>
        <dbReference type="ChEBI" id="CHEBI:18420"/>
    </cofactor>
</comment>
<dbReference type="InterPro" id="IPR000715">
    <property type="entry name" value="Glycosyl_transferase_4"/>
</dbReference>
<dbReference type="GO" id="GO:0016780">
    <property type="term" value="F:phosphotransferase activity, for other substituted phosphate groups"/>
    <property type="evidence" value="ECO:0007669"/>
    <property type="project" value="InterPro"/>
</dbReference>
<organism evidence="9 10">
    <name type="scientific">Candidatus Roizmanbacteria bacterium CG10_big_fil_rev_8_21_14_0_10_45_7</name>
    <dbReference type="NCBI Taxonomy" id="1974854"/>
    <lineage>
        <taxon>Bacteria</taxon>
        <taxon>Candidatus Roizmaniibacteriota</taxon>
    </lineage>
</organism>
<accession>A0A2M8KUR4</accession>
<evidence type="ECO:0000313" key="10">
    <source>
        <dbReference type="Proteomes" id="UP000231569"/>
    </source>
</evidence>
<keyword evidence="2" id="KW-1003">Cell membrane</keyword>
<keyword evidence="7" id="KW-0460">Magnesium</keyword>
<evidence type="ECO:0000256" key="5">
    <source>
        <dbReference type="ARBA" id="ARBA00022989"/>
    </source>
</evidence>
<evidence type="ECO:0000256" key="7">
    <source>
        <dbReference type="PIRSR" id="PIRSR600715-1"/>
    </source>
</evidence>
<comment type="subcellular location">
    <subcellularLocation>
        <location evidence="1">Cell membrane</location>
        <topology evidence="1">Multi-pass membrane protein</topology>
    </subcellularLocation>
</comment>
<dbReference type="Pfam" id="PF00953">
    <property type="entry name" value="Glycos_transf_4"/>
    <property type="match status" value="1"/>
</dbReference>
<gene>
    <name evidence="9" type="ORF">COU89_02035</name>
</gene>
<dbReference type="PANTHER" id="PTHR22926:SF3">
    <property type="entry name" value="UNDECAPRENYL-PHOSPHATE ALPHA-N-ACETYLGLUCOSAMINYL 1-PHOSPHATE TRANSFERASE"/>
    <property type="match status" value="1"/>
</dbReference>
<keyword evidence="3" id="KW-0808">Transferase</keyword>
<evidence type="ECO:0000256" key="2">
    <source>
        <dbReference type="ARBA" id="ARBA00022475"/>
    </source>
</evidence>
<evidence type="ECO:0000256" key="1">
    <source>
        <dbReference type="ARBA" id="ARBA00004651"/>
    </source>
</evidence>
<dbReference type="GO" id="GO:0071555">
    <property type="term" value="P:cell wall organization"/>
    <property type="evidence" value="ECO:0007669"/>
    <property type="project" value="TreeGrafter"/>
</dbReference>
<feature type="binding site" evidence="7">
    <location>
        <position position="166"/>
    </location>
    <ligand>
        <name>Mg(2+)</name>
        <dbReference type="ChEBI" id="CHEBI:18420"/>
    </ligand>
</feature>
<evidence type="ECO:0000256" key="6">
    <source>
        <dbReference type="ARBA" id="ARBA00023136"/>
    </source>
</evidence>
<reference evidence="10" key="1">
    <citation type="submission" date="2017-09" db="EMBL/GenBank/DDBJ databases">
        <title>Depth-based differentiation of microbial function through sediment-hosted aquifers and enrichment of novel symbionts in the deep terrestrial subsurface.</title>
        <authorList>
            <person name="Probst A.J."/>
            <person name="Ladd B."/>
            <person name="Jarett J.K."/>
            <person name="Geller-Mcgrath D.E."/>
            <person name="Sieber C.M.K."/>
            <person name="Emerson J.B."/>
            <person name="Anantharaman K."/>
            <person name="Thomas B.C."/>
            <person name="Malmstrom R."/>
            <person name="Stieglmeier M."/>
            <person name="Klingl A."/>
            <person name="Woyke T."/>
            <person name="Ryan C.M."/>
            <person name="Banfield J.F."/>
        </authorList>
    </citation>
    <scope>NUCLEOTIDE SEQUENCE [LARGE SCALE GENOMIC DNA]</scope>
</reference>
<feature type="transmembrane region" description="Helical" evidence="8">
    <location>
        <begin position="253"/>
        <end position="271"/>
    </location>
</feature>
<feature type="transmembrane region" description="Helical" evidence="8">
    <location>
        <begin position="227"/>
        <end position="247"/>
    </location>
</feature>
<feature type="transmembrane region" description="Helical" evidence="8">
    <location>
        <begin position="173"/>
        <end position="191"/>
    </location>
</feature>
<proteinExistence type="predicted"/>
<comment type="caution">
    <text evidence="9">The sequence shown here is derived from an EMBL/GenBank/DDBJ whole genome shotgun (WGS) entry which is preliminary data.</text>
</comment>
<dbReference type="GO" id="GO:0046872">
    <property type="term" value="F:metal ion binding"/>
    <property type="evidence" value="ECO:0007669"/>
    <property type="project" value="UniProtKB-KW"/>
</dbReference>
<feature type="transmembrane region" description="Helical" evidence="8">
    <location>
        <begin position="140"/>
        <end position="161"/>
    </location>
</feature>
<dbReference type="GO" id="GO:0044038">
    <property type="term" value="P:cell wall macromolecule biosynthetic process"/>
    <property type="evidence" value="ECO:0007669"/>
    <property type="project" value="TreeGrafter"/>
</dbReference>
<dbReference type="EMBL" id="PFEE01000045">
    <property type="protein sequence ID" value="PJE63677.1"/>
    <property type="molecule type" value="Genomic_DNA"/>
</dbReference>
<dbReference type="AlphaFoldDB" id="A0A2M8KUR4"/>
<dbReference type="CDD" id="cd06853">
    <property type="entry name" value="GT_WecA_like"/>
    <property type="match status" value="1"/>
</dbReference>
<sequence>MMLLIPIACILAWATTPLVIKAALRAGVVTDPKKNAHPGHTHEGTLPRWGGLPIFIGFAVPTLVLAFSSKIIAWMLVGATITVIVGILDDAYDLSPYLRFVTNIVAAAVAVLGGIGIPFLTNPFGSVIPLDSMSISGSVWGMSFTLLWLADIAAIIWIVWCMNMVNWSKGIDGQLPGFVAIAATVLGVLAMRFTRHDISTTEVMMVSFIVAAAYIGFLPWNFYPQRILAGYAAGSLAGYLLAVLSILSFGKLGTLLLVLSLPLTDALLVFIRRVRAKQSPFRGDRGHLHHSLLDMGWGRRRIAVFYWIVSAILGTFALTVSSQQKFVGFLIIGALLIGIVLWSYQMRKQLQERD</sequence>
<name>A0A2M8KUR4_9BACT</name>
<evidence type="ECO:0000256" key="3">
    <source>
        <dbReference type="ARBA" id="ARBA00022679"/>
    </source>
</evidence>
<feature type="transmembrane region" description="Helical" evidence="8">
    <location>
        <begin position="302"/>
        <end position="320"/>
    </location>
</feature>
<feature type="transmembrane region" description="Helical" evidence="8">
    <location>
        <begin position="203"/>
        <end position="220"/>
    </location>
</feature>
<feature type="transmembrane region" description="Helical" evidence="8">
    <location>
        <begin position="326"/>
        <end position="344"/>
    </location>
</feature>
<dbReference type="PANTHER" id="PTHR22926">
    <property type="entry name" value="PHOSPHO-N-ACETYLMURAMOYL-PENTAPEPTIDE-TRANSFERASE"/>
    <property type="match status" value="1"/>
</dbReference>
<evidence type="ECO:0000256" key="4">
    <source>
        <dbReference type="ARBA" id="ARBA00022692"/>
    </source>
</evidence>
<keyword evidence="5 8" id="KW-1133">Transmembrane helix</keyword>
<feature type="transmembrane region" description="Helical" evidence="8">
    <location>
        <begin position="71"/>
        <end position="88"/>
    </location>
</feature>
<dbReference type="GO" id="GO:0009103">
    <property type="term" value="P:lipopolysaccharide biosynthetic process"/>
    <property type="evidence" value="ECO:0007669"/>
    <property type="project" value="TreeGrafter"/>
</dbReference>
<feature type="transmembrane region" description="Helical" evidence="8">
    <location>
        <begin position="100"/>
        <end position="120"/>
    </location>
</feature>
<dbReference type="Proteomes" id="UP000231569">
    <property type="component" value="Unassembled WGS sequence"/>
</dbReference>
<keyword evidence="6 8" id="KW-0472">Membrane</keyword>
<protein>
    <recommendedName>
        <fullName evidence="11">Undecaprenyl-phosphate alpha-N-acetylglucosaminyl 1-phosphate transferase</fullName>
    </recommendedName>
</protein>
<keyword evidence="7" id="KW-0479">Metal-binding</keyword>
<evidence type="ECO:0000256" key="8">
    <source>
        <dbReference type="SAM" id="Phobius"/>
    </source>
</evidence>
<evidence type="ECO:0008006" key="11">
    <source>
        <dbReference type="Google" id="ProtNLM"/>
    </source>
</evidence>
<keyword evidence="4 8" id="KW-0812">Transmembrane</keyword>
<dbReference type="GO" id="GO:0005886">
    <property type="term" value="C:plasma membrane"/>
    <property type="evidence" value="ECO:0007669"/>
    <property type="project" value="UniProtKB-SubCell"/>
</dbReference>